<sequence length="340" mass="35917">MQRLINEILERAKADRQRIVLPEGTEERTLKAANQILTDGIADLILLGNPDEIHACAKEWGLGNINKATIIDPANHPKQEEYAQLLYELRKKKGMTIEEARKLVLNPLYLGCLIIKSGDADGQLAGARNTTGDVLRPALQIIKTAPGITCVSGAMLLLTHAPEYGKNGILVMGDVAVTPVPDASQLAQIAVCTARTAHAVAGLDPKVAMLSFSTKGSAKHEVVDKVVEALKIAKEMAPDIAIDGELQADAALVPEVGASKAPGSAIAGHANVLIVPSLEVGNISYKLVQRLGHADAVGPILQGIARPVNDLSRGCSIEDVYRMIAITANQAIAAKANANK</sequence>
<comment type="pathway">
    <text evidence="2">Metabolic intermediate biosynthesis; acetyl-CoA biosynthesis; acetyl-CoA from acetate: step 2/2.</text>
</comment>
<dbReference type="Proteomes" id="UP000717835">
    <property type="component" value="Unassembled WGS sequence"/>
</dbReference>
<dbReference type="SUPFAM" id="SSF53659">
    <property type="entry name" value="Isocitrate/Isopropylmalate dehydrogenase-like"/>
    <property type="match status" value="1"/>
</dbReference>
<dbReference type="InterPro" id="IPR050500">
    <property type="entry name" value="Phos_Acetyltrans/Butyryltrans"/>
</dbReference>
<dbReference type="InterPro" id="IPR042112">
    <property type="entry name" value="P_AcTrfase_dom2"/>
</dbReference>
<keyword evidence="7 10" id="KW-0012">Acyltransferase</keyword>
<dbReference type="InterPro" id="IPR004614">
    <property type="entry name" value="P_AcTrfase"/>
</dbReference>
<accession>A0A921HYB7</accession>
<organism evidence="10 11">
    <name type="scientific">Mediterranea massiliensis</name>
    <dbReference type="NCBI Taxonomy" id="1841865"/>
    <lineage>
        <taxon>Bacteria</taxon>
        <taxon>Pseudomonadati</taxon>
        <taxon>Bacteroidota</taxon>
        <taxon>Bacteroidia</taxon>
        <taxon>Bacteroidales</taxon>
        <taxon>Bacteroidaceae</taxon>
        <taxon>Mediterranea</taxon>
    </lineage>
</organism>
<dbReference type="Gene3D" id="3.40.50.10950">
    <property type="match status" value="1"/>
</dbReference>
<evidence type="ECO:0000256" key="3">
    <source>
        <dbReference type="ARBA" id="ARBA00005656"/>
    </source>
</evidence>
<evidence type="ECO:0000256" key="5">
    <source>
        <dbReference type="ARBA" id="ARBA00021528"/>
    </source>
</evidence>
<dbReference type="EC" id="2.3.1.8" evidence="4"/>
<evidence type="ECO:0000313" key="10">
    <source>
        <dbReference type="EMBL" id="HJF92908.1"/>
    </source>
</evidence>
<gene>
    <name evidence="10" type="primary">pta</name>
    <name evidence="10" type="ORF">K8W02_11090</name>
</gene>
<dbReference type="GO" id="GO:0008959">
    <property type="term" value="F:phosphate acetyltransferase activity"/>
    <property type="evidence" value="ECO:0007669"/>
    <property type="project" value="UniProtKB-EC"/>
</dbReference>
<dbReference type="PANTHER" id="PTHR43356:SF3">
    <property type="entry name" value="PHOSPHATE ACETYLTRANSFERASE"/>
    <property type="match status" value="1"/>
</dbReference>
<dbReference type="PIRSF" id="PIRSF000428">
    <property type="entry name" value="P_Ac_trans"/>
    <property type="match status" value="1"/>
</dbReference>
<comment type="similarity">
    <text evidence="3">Belongs to the phosphate acetyltransferase and butyryltransferase family.</text>
</comment>
<protein>
    <recommendedName>
        <fullName evidence="5">Phosphate acetyltransferase</fullName>
        <ecNumber evidence="4">2.3.1.8</ecNumber>
    </recommendedName>
    <alternativeName>
        <fullName evidence="8">Phosphotransacetylase</fullName>
    </alternativeName>
</protein>
<dbReference type="Gene3D" id="3.40.50.10750">
    <property type="entry name" value="Isocitrate/Isopropylmalate dehydrogenase-like"/>
    <property type="match status" value="1"/>
</dbReference>
<evidence type="ECO:0000256" key="1">
    <source>
        <dbReference type="ARBA" id="ARBA00000705"/>
    </source>
</evidence>
<proteinExistence type="inferred from homology"/>
<evidence type="ECO:0000256" key="2">
    <source>
        <dbReference type="ARBA" id="ARBA00004989"/>
    </source>
</evidence>
<evidence type="ECO:0000256" key="4">
    <source>
        <dbReference type="ARBA" id="ARBA00012707"/>
    </source>
</evidence>
<dbReference type="NCBIfam" id="TIGR00651">
    <property type="entry name" value="pta"/>
    <property type="match status" value="1"/>
</dbReference>
<dbReference type="OrthoDB" id="9805787at2"/>
<evidence type="ECO:0000256" key="8">
    <source>
        <dbReference type="ARBA" id="ARBA00031108"/>
    </source>
</evidence>
<comment type="caution">
    <text evidence="10">The sequence shown here is derived from an EMBL/GenBank/DDBJ whole genome shotgun (WGS) entry which is preliminary data.</text>
</comment>
<evidence type="ECO:0000256" key="7">
    <source>
        <dbReference type="ARBA" id="ARBA00023315"/>
    </source>
</evidence>
<dbReference type="InterPro" id="IPR012147">
    <property type="entry name" value="P_Ac_Bu_trans"/>
</dbReference>
<comment type="catalytic activity">
    <reaction evidence="1">
        <text>acetyl-CoA + phosphate = acetyl phosphate + CoA</text>
        <dbReference type="Rhea" id="RHEA:19521"/>
        <dbReference type="ChEBI" id="CHEBI:22191"/>
        <dbReference type="ChEBI" id="CHEBI:43474"/>
        <dbReference type="ChEBI" id="CHEBI:57287"/>
        <dbReference type="ChEBI" id="CHEBI:57288"/>
        <dbReference type="EC" id="2.3.1.8"/>
    </reaction>
</comment>
<evidence type="ECO:0000313" key="11">
    <source>
        <dbReference type="Proteomes" id="UP000717835"/>
    </source>
</evidence>
<name>A0A921HYB7_9BACT</name>
<reference evidence="10" key="1">
    <citation type="journal article" date="2021" name="PeerJ">
        <title>Extensive microbial diversity within the chicken gut microbiome revealed by metagenomics and culture.</title>
        <authorList>
            <person name="Gilroy R."/>
            <person name="Ravi A."/>
            <person name="Getino M."/>
            <person name="Pursley I."/>
            <person name="Horton D.L."/>
            <person name="Alikhan N.F."/>
            <person name="Baker D."/>
            <person name="Gharbi K."/>
            <person name="Hall N."/>
            <person name="Watson M."/>
            <person name="Adriaenssens E.M."/>
            <person name="Foster-Nyarko E."/>
            <person name="Jarju S."/>
            <person name="Secka A."/>
            <person name="Antonio M."/>
            <person name="Oren A."/>
            <person name="Chaudhuri R.R."/>
            <person name="La Ragione R."/>
            <person name="Hildebrand F."/>
            <person name="Pallen M.J."/>
        </authorList>
    </citation>
    <scope>NUCLEOTIDE SEQUENCE</scope>
    <source>
        <strain evidence="10">CHK55-1828</strain>
    </source>
</reference>
<dbReference type="PANTHER" id="PTHR43356">
    <property type="entry name" value="PHOSPHATE ACETYLTRANSFERASE"/>
    <property type="match status" value="1"/>
</dbReference>
<keyword evidence="6 10" id="KW-0808">Transferase</keyword>
<evidence type="ECO:0000256" key="6">
    <source>
        <dbReference type="ARBA" id="ARBA00022679"/>
    </source>
</evidence>
<feature type="domain" description="Phosphate acetyl/butaryl transferase" evidence="9">
    <location>
        <begin position="4"/>
        <end position="328"/>
    </location>
</feature>
<dbReference type="AlphaFoldDB" id="A0A921HYB7"/>
<dbReference type="RefSeq" id="WP_022019823.1">
    <property type="nucleotide sequence ID" value="NZ_CAUDDV010000004.1"/>
</dbReference>
<dbReference type="InterPro" id="IPR002505">
    <property type="entry name" value="PTA_PTB"/>
</dbReference>
<reference evidence="10" key="2">
    <citation type="submission" date="2021-09" db="EMBL/GenBank/DDBJ databases">
        <authorList>
            <person name="Gilroy R."/>
        </authorList>
    </citation>
    <scope>NUCLEOTIDE SEQUENCE</scope>
    <source>
        <strain evidence="10">CHK55-1828</strain>
    </source>
</reference>
<dbReference type="NCBIfam" id="NF007233">
    <property type="entry name" value="PRK09653.1"/>
    <property type="match status" value="1"/>
</dbReference>
<dbReference type="InterPro" id="IPR042113">
    <property type="entry name" value="P_AcTrfase_dom1"/>
</dbReference>
<dbReference type="EMBL" id="DYVX01000089">
    <property type="protein sequence ID" value="HJF92908.1"/>
    <property type="molecule type" value="Genomic_DNA"/>
</dbReference>
<evidence type="ECO:0000259" key="9">
    <source>
        <dbReference type="Pfam" id="PF01515"/>
    </source>
</evidence>
<dbReference type="Pfam" id="PF01515">
    <property type="entry name" value="PTA_PTB"/>
    <property type="match status" value="1"/>
</dbReference>